<dbReference type="Proteomes" id="UP001212326">
    <property type="component" value="Chromosome"/>
</dbReference>
<evidence type="ECO:0000256" key="1">
    <source>
        <dbReference type="SAM" id="MobiDB-lite"/>
    </source>
</evidence>
<organism evidence="2 3">
    <name type="scientific">Streptomyces camelliae</name>
    <dbReference type="NCBI Taxonomy" id="3004093"/>
    <lineage>
        <taxon>Bacteria</taxon>
        <taxon>Bacillati</taxon>
        <taxon>Actinomycetota</taxon>
        <taxon>Actinomycetes</taxon>
        <taxon>Kitasatosporales</taxon>
        <taxon>Streptomycetaceae</taxon>
        <taxon>Streptomyces</taxon>
    </lineage>
</organism>
<dbReference type="RefSeq" id="WP_270079711.1">
    <property type="nucleotide sequence ID" value="NZ_CP115300.1"/>
</dbReference>
<gene>
    <name evidence="2" type="ORF">O1G22_02270</name>
</gene>
<sequence length="117" mass="12711">MSKGRTKPGFPHFPATTYDPDEHLDPTLYTRRPVTSARMDPVIAAQGGGGIVVSLQECITRYGQVRALLSDAYLALSADPCRLREWSLVMAMTGTTMKRRGTGKAGPFDRVAESSPP</sequence>
<feature type="region of interest" description="Disordered" evidence="1">
    <location>
        <begin position="98"/>
        <end position="117"/>
    </location>
</feature>
<evidence type="ECO:0000313" key="2">
    <source>
        <dbReference type="EMBL" id="WBO61756.1"/>
    </source>
</evidence>
<name>A0ABY7NU60_9ACTN</name>
<reference evidence="2 3" key="1">
    <citation type="submission" date="2022-12" db="EMBL/GenBank/DDBJ databases">
        <authorList>
            <person name="Mo P."/>
        </authorList>
    </citation>
    <scope>NUCLEOTIDE SEQUENCE [LARGE SCALE GENOMIC DNA]</scope>
    <source>
        <strain evidence="2 3">HUAS 2-6</strain>
    </source>
</reference>
<dbReference type="EMBL" id="CP115300">
    <property type="protein sequence ID" value="WBO61756.1"/>
    <property type="molecule type" value="Genomic_DNA"/>
</dbReference>
<proteinExistence type="predicted"/>
<dbReference type="Pfam" id="PF19465">
    <property type="entry name" value="DUF6002"/>
    <property type="match status" value="1"/>
</dbReference>
<keyword evidence="3" id="KW-1185">Reference proteome</keyword>
<protein>
    <submittedName>
        <fullName evidence="2">DUF6002 family protein</fullName>
    </submittedName>
</protein>
<dbReference type="InterPro" id="IPR046044">
    <property type="entry name" value="DUF6002"/>
</dbReference>
<feature type="region of interest" description="Disordered" evidence="1">
    <location>
        <begin position="1"/>
        <end position="26"/>
    </location>
</feature>
<evidence type="ECO:0000313" key="3">
    <source>
        <dbReference type="Proteomes" id="UP001212326"/>
    </source>
</evidence>
<accession>A0ABY7NU60</accession>